<evidence type="ECO:0000313" key="1">
    <source>
        <dbReference type="EMBL" id="GBN35371.1"/>
    </source>
</evidence>
<dbReference type="AlphaFoldDB" id="A0A4Y2N7U6"/>
<dbReference type="EMBL" id="BGPR01008687">
    <property type="protein sequence ID" value="GBN35371.1"/>
    <property type="molecule type" value="Genomic_DNA"/>
</dbReference>
<gene>
    <name evidence="1" type="ORF">AVEN_163366_1</name>
</gene>
<dbReference type="Proteomes" id="UP000499080">
    <property type="component" value="Unassembled WGS sequence"/>
</dbReference>
<comment type="caution">
    <text evidence="1">The sequence shown here is derived from an EMBL/GenBank/DDBJ whole genome shotgun (WGS) entry which is preliminary data.</text>
</comment>
<evidence type="ECO:0000313" key="2">
    <source>
        <dbReference type="Proteomes" id="UP000499080"/>
    </source>
</evidence>
<organism evidence="1 2">
    <name type="scientific">Araneus ventricosus</name>
    <name type="common">Orbweaver spider</name>
    <name type="synonym">Epeira ventricosa</name>
    <dbReference type="NCBI Taxonomy" id="182803"/>
    <lineage>
        <taxon>Eukaryota</taxon>
        <taxon>Metazoa</taxon>
        <taxon>Ecdysozoa</taxon>
        <taxon>Arthropoda</taxon>
        <taxon>Chelicerata</taxon>
        <taxon>Arachnida</taxon>
        <taxon>Araneae</taxon>
        <taxon>Araneomorphae</taxon>
        <taxon>Entelegynae</taxon>
        <taxon>Araneoidea</taxon>
        <taxon>Araneidae</taxon>
        <taxon>Araneus</taxon>
    </lineage>
</organism>
<accession>A0A4Y2N7U6</accession>
<proteinExistence type="predicted"/>
<reference evidence="1 2" key="1">
    <citation type="journal article" date="2019" name="Sci. Rep.">
        <title>Orb-weaving spider Araneus ventricosus genome elucidates the spidroin gene catalogue.</title>
        <authorList>
            <person name="Kono N."/>
            <person name="Nakamura H."/>
            <person name="Ohtoshi R."/>
            <person name="Moran D.A.P."/>
            <person name="Shinohara A."/>
            <person name="Yoshida Y."/>
            <person name="Fujiwara M."/>
            <person name="Mori M."/>
            <person name="Tomita M."/>
            <person name="Arakawa K."/>
        </authorList>
    </citation>
    <scope>NUCLEOTIDE SEQUENCE [LARGE SCALE GENOMIC DNA]</scope>
</reference>
<keyword evidence="2" id="KW-1185">Reference proteome</keyword>
<protein>
    <submittedName>
        <fullName evidence="1">Uncharacterized protein</fullName>
    </submittedName>
</protein>
<sequence>MTKPQTVKAAFPRLVFPRVPFALFPVGGTRRLEVARGLVSECVVSLVMVINSSPIKGGGVARRRLCIRSLERYREICQATRSRNGSTGWNSIDHSPQVRTSSNSRFAKPHASQWVQFRFLARQNSYYKN</sequence>
<name>A0A4Y2N7U6_ARAVE</name>